<feature type="compositionally biased region" description="Low complexity" evidence="1">
    <location>
        <begin position="191"/>
        <end position="200"/>
    </location>
</feature>
<feature type="region of interest" description="Disordered" evidence="1">
    <location>
        <begin position="1"/>
        <end position="57"/>
    </location>
</feature>
<keyword evidence="3" id="KW-1185">Reference proteome</keyword>
<evidence type="ECO:0000313" key="3">
    <source>
        <dbReference type="Proteomes" id="UP000007306"/>
    </source>
</evidence>
<dbReference type="HOGENOM" id="CLU_1328190_0_0_1"/>
<dbReference type="OMA" id="PIHCSAL"/>
<dbReference type="EnsemblPlants" id="ORGLA05G0159800.1">
    <property type="protein sequence ID" value="ORGLA05G0159800.1"/>
    <property type="gene ID" value="ORGLA05G0159800"/>
</dbReference>
<sequence length="207" mass="23887">MRSLPFRSNLAERRATPTHFDSDPPRPRRDSPSDPKFRRDGGQPVARGDGRGRRRRLLVVVRGRRRRGGRRGVLARRGAHGVAEQAGGVHQDVAAAVVRAQAGAAVLVQGRRRDARLGAPRRHPRRHLPHRQGRRGRHQPPVRLRALHPDRHHVLHRRLRKREGRVDQFHRPIHCSALPLRHRRRGRRLRQPPQLQAPTAAEDERRE</sequence>
<feature type="region of interest" description="Disordered" evidence="1">
    <location>
        <begin position="180"/>
        <end position="207"/>
    </location>
</feature>
<reference evidence="2 3" key="2">
    <citation type="submission" date="2018-04" db="EMBL/GenBank/DDBJ databases">
        <title>OglaRS2 (Oryza glaberrima Reference Sequence Version 2).</title>
        <authorList>
            <person name="Zhang J."/>
            <person name="Kudrna D."/>
            <person name="Lee S."/>
            <person name="Talag J."/>
            <person name="Rajasekar S."/>
            <person name="Wing R.A."/>
        </authorList>
    </citation>
    <scope>NUCLEOTIDE SEQUENCE [LARGE SCALE GENOMIC DNA]</scope>
    <source>
        <strain evidence="2 3">cv. IRGC 96717</strain>
    </source>
</reference>
<name>I1PW50_ORYGL</name>
<accession>I1PW50</accession>
<reference evidence="2" key="1">
    <citation type="submission" date="2015-06" db="UniProtKB">
        <authorList>
            <consortium name="EnsemblPlants"/>
        </authorList>
    </citation>
    <scope>IDENTIFICATION</scope>
</reference>
<feature type="compositionally biased region" description="Basic and acidic residues" evidence="1">
    <location>
        <begin position="10"/>
        <end position="41"/>
    </location>
</feature>
<feature type="compositionally biased region" description="Basic residues" evidence="1">
    <location>
        <begin position="119"/>
        <end position="140"/>
    </location>
</feature>
<dbReference type="AlphaFoldDB" id="I1PW50"/>
<proteinExistence type="predicted"/>
<dbReference type="Proteomes" id="UP000007306">
    <property type="component" value="Chromosome 5"/>
</dbReference>
<feature type="region of interest" description="Disordered" evidence="1">
    <location>
        <begin position="118"/>
        <end position="140"/>
    </location>
</feature>
<feature type="compositionally biased region" description="Basic residues" evidence="1">
    <location>
        <begin position="180"/>
        <end position="190"/>
    </location>
</feature>
<dbReference type="Gramene" id="ORGLA05G0159800.1">
    <property type="protein sequence ID" value="ORGLA05G0159800.1"/>
    <property type="gene ID" value="ORGLA05G0159800"/>
</dbReference>
<evidence type="ECO:0000313" key="2">
    <source>
        <dbReference type="EnsemblPlants" id="ORGLA05G0159800.1"/>
    </source>
</evidence>
<evidence type="ECO:0000256" key="1">
    <source>
        <dbReference type="SAM" id="MobiDB-lite"/>
    </source>
</evidence>
<organism evidence="2 3">
    <name type="scientific">Oryza glaberrima</name>
    <name type="common">African rice</name>
    <dbReference type="NCBI Taxonomy" id="4538"/>
    <lineage>
        <taxon>Eukaryota</taxon>
        <taxon>Viridiplantae</taxon>
        <taxon>Streptophyta</taxon>
        <taxon>Embryophyta</taxon>
        <taxon>Tracheophyta</taxon>
        <taxon>Spermatophyta</taxon>
        <taxon>Magnoliopsida</taxon>
        <taxon>Liliopsida</taxon>
        <taxon>Poales</taxon>
        <taxon>Poaceae</taxon>
        <taxon>BOP clade</taxon>
        <taxon>Oryzoideae</taxon>
        <taxon>Oryzeae</taxon>
        <taxon>Oryzinae</taxon>
        <taxon>Oryza</taxon>
    </lineage>
</organism>
<protein>
    <submittedName>
        <fullName evidence="2">Uncharacterized protein</fullName>
    </submittedName>
</protein>